<protein>
    <submittedName>
        <fullName evidence="1">Uncharacterized protein</fullName>
    </submittedName>
</protein>
<dbReference type="RefSeq" id="WP_050024085.1">
    <property type="nucleotide sequence ID" value="NZ_JNFH02000014.1"/>
</dbReference>
<dbReference type="Proteomes" id="UP000053331">
    <property type="component" value="Unassembled WGS sequence"/>
</dbReference>
<sequence>MAARPPGGGGSSEPDAIEFGIAVLDGQLEEADVSFPATAEEVRDALGDRDIPYDSKGRTITLGEALDEVSESRFENETEFLDALYPVFDRKRREGGGFLTSLRDALPF</sequence>
<comment type="caution">
    <text evidence="1">The sequence shown here is derived from an EMBL/GenBank/DDBJ whole genome shotgun (WGS) entry which is preliminary data.</text>
</comment>
<dbReference type="AlphaFoldDB" id="A0A081ETY9"/>
<keyword evidence="2" id="KW-1185">Reference proteome</keyword>
<evidence type="ECO:0000313" key="2">
    <source>
        <dbReference type="Proteomes" id="UP000053331"/>
    </source>
</evidence>
<accession>A0A081ETY9</accession>
<gene>
    <name evidence="1" type="ORF">FK85_08840</name>
</gene>
<dbReference type="EMBL" id="JNFH02000014">
    <property type="protein sequence ID" value="KDS90877.1"/>
    <property type="molecule type" value="Genomic_DNA"/>
</dbReference>
<name>A0A081ETY9_9EURY</name>
<proteinExistence type="predicted"/>
<dbReference type="InterPro" id="IPR043899">
    <property type="entry name" value="DUF5789"/>
</dbReference>
<dbReference type="Pfam" id="PF19102">
    <property type="entry name" value="DUF5789"/>
    <property type="match status" value="1"/>
</dbReference>
<evidence type="ECO:0000313" key="1">
    <source>
        <dbReference type="EMBL" id="KDS90877.1"/>
    </source>
</evidence>
<reference evidence="1 2" key="1">
    <citation type="journal article" date="2015" name="Genome Announc.">
        <title>Draft genome sequence of a Halorubrum H3 strain isolated from the burlinskoye salt lake (Altai Krai, Russia).</title>
        <authorList>
            <person name="Rozanov A.S."/>
            <person name="Bryanskaya A.V."/>
            <person name="Malup T.K."/>
            <person name="Kotenko A.V."/>
            <person name="Peltek S.E."/>
        </authorList>
    </citation>
    <scope>NUCLEOTIDE SEQUENCE [LARGE SCALE GENOMIC DNA]</scope>
    <source>
        <strain evidence="1 2">H3</strain>
    </source>
</reference>
<dbReference type="OrthoDB" id="317711at2157"/>
<organism evidence="1 2">
    <name type="scientific">Halorubrum saccharovorum</name>
    <dbReference type="NCBI Taxonomy" id="2248"/>
    <lineage>
        <taxon>Archaea</taxon>
        <taxon>Methanobacteriati</taxon>
        <taxon>Methanobacteriota</taxon>
        <taxon>Stenosarchaea group</taxon>
        <taxon>Halobacteria</taxon>
        <taxon>Halobacteriales</taxon>
        <taxon>Haloferacaceae</taxon>
        <taxon>Halorubrum</taxon>
    </lineage>
</organism>